<evidence type="ECO:0000313" key="1">
    <source>
        <dbReference type="EMBL" id="GAA48317.1"/>
    </source>
</evidence>
<dbReference type="EMBL" id="DF142882">
    <property type="protein sequence ID" value="GAA48317.1"/>
    <property type="molecule type" value="Genomic_DNA"/>
</dbReference>
<evidence type="ECO:0000313" key="2">
    <source>
        <dbReference type="Proteomes" id="UP000008909"/>
    </source>
</evidence>
<reference evidence="1" key="1">
    <citation type="journal article" date="2011" name="Genome Biol.">
        <title>The draft genome of the carcinogenic human liver fluke Clonorchis sinensis.</title>
        <authorList>
            <person name="Wang X."/>
            <person name="Chen W."/>
            <person name="Huang Y."/>
            <person name="Sun J."/>
            <person name="Men J."/>
            <person name="Liu H."/>
            <person name="Luo F."/>
            <person name="Guo L."/>
            <person name="Lv X."/>
            <person name="Deng C."/>
            <person name="Zhou C."/>
            <person name="Fan Y."/>
            <person name="Li X."/>
            <person name="Huang L."/>
            <person name="Hu Y."/>
            <person name="Liang C."/>
            <person name="Hu X."/>
            <person name="Xu J."/>
            <person name="Yu X."/>
        </authorList>
    </citation>
    <scope>NUCLEOTIDE SEQUENCE [LARGE SCALE GENOMIC DNA]</scope>
    <source>
        <strain evidence="1">Henan</strain>
    </source>
</reference>
<gene>
    <name evidence="1" type="ORF">CLF_101459</name>
</gene>
<organism evidence="1 2">
    <name type="scientific">Clonorchis sinensis</name>
    <name type="common">Chinese liver fluke</name>
    <dbReference type="NCBI Taxonomy" id="79923"/>
    <lineage>
        <taxon>Eukaryota</taxon>
        <taxon>Metazoa</taxon>
        <taxon>Spiralia</taxon>
        <taxon>Lophotrochozoa</taxon>
        <taxon>Platyhelminthes</taxon>
        <taxon>Trematoda</taxon>
        <taxon>Digenea</taxon>
        <taxon>Opisthorchiida</taxon>
        <taxon>Opisthorchiata</taxon>
        <taxon>Opisthorchiidae</taxon>
        <taxon>Clonorchis</taxon>
    </lineage>
</organism>
<sequence length="159" mass="18195">MDWVAAKEALAAEFDMLGSRWQGPFVVTDRRGKVYTIQDGRGSKRVNGTQLLKRSGVLASIILSYWDLNISSAFNYVEGSSQAPPEAKQLVSFDLQRHRSFLTDFTKRCDMSGPVQAIRSIYDTFDFVAFIKDMSAIFRCSIAVHKRLAFREHFYRRPN</sequence>
<protein>
    <submittedName>
        <fullName evidence="1">Uncharacterized protein</fullName>
    </submittedName>
</protein>
<accession>G7Y5T1</accession>
<name>G7Y5T1_CLOSI</name>
<keyword evidence="2" id="KW-1185">Reference proteome</keyword>
<reference key="2">
    <citation type="submission" date="2011-10" db="EMBL/GenBank/DDBJ databases">
        <title>The genome and transcriptome sequence of Clonorchis sinensis provide insights into the carcinogenic liver fluke.</title>
        <authorList>
            <person name="Wang X."/>
            <person name="Huang Y."/>
            <person name="Chen W."/>
            <person name="Liu H."/>
            <person name="Guo L."/>
            <person name="Chen Y."/>
            <person name="Luo F."/>
            <person name="Zhou W."/>
            <person name="Sun J."/>
            <person name="Mao Q."/>
            <person name="Liang P."/>
            <person name="Zhou C."/>
            <person name="Tian Y."/>
            <person name="Men J."/>
            <person name="Lv X."/>
            <person name="Huang L."/>
            <person name="Zhou J."/>
            <person name="Hu Y."/>
            <person name="Li R."/>
            <person name="Zhang F."/>
            <person name="Lei H."/>
            <person name="Li X."/>
            <person name="Hu X."/>
            <person name="Liang C."/>
            <person name="Xu J."/>
            <person name="Wu Z."/>
            <person name="Yu X."/>
        </authorList>
    </citation>
    <scope>NUCLEOTIDE SEQUENCE</scope>
    <source>
        <strain>Henan</strain>
    </source>
</reference>
<proteinExistence type="predicted"/>
<dbReference type="AlphaFoldDB" id="G7Y5T1"/>
<dbReference type="Proteomes" id="UP000008909">
    <property type="component" value="Unassembled WGS sequence"/>
</dbReference>